<sequence>MNNALLSKPRLAQCNDRTKRAKFHPELGEPDQWFSASFLNSRGYVGISFDFFVNWKDRSISNEIWIKRIALCDVNELNGQILLQQASLLGDNILEIVSFSQRYNLDAFYVIFEDGVDWETAAKPILKAKLESKNMALEYKSLPAIMEEIRMLSGGPLKIGRKGLFYGTSTLECYLSKTNAPWPGDVDLLLVNKDSYQVVALLEFKKHNLQDPIRNQKFENYYPNPDRRKYERLALLRDYIGDTSVPIINLYYPTSTSQEEIVLEVVRGSADELRSEAKQLLEIRGKNIKQVQQEILNVVEQLIRYKT</sequence>
<comment type="caution">
    <text evidence="1">The sequence shown here is derived from an EMBL/GenBank/DDBJ whole genome shotgun (WGS) entry which is preliminary data.</text>
</comment>
<evidence type="ECO:0000313" key="1">
    <source>
        <dbReference type="EMBL" id="RPF49472.1"/>
    </source>
</evidence>
<keyword evidence="2" id="KW-1185">Reference proteome</keyword>
<protein>
    <submittedName>
        <fullName evidence="1">Uncharacterized protein</fullName>
    </submittedName>
</protein>
<organism evidence="1 2">
    <name type="scientific">Thermodesulfitimonas autotrophica</name>
    <dbReference type="NCBI Taxonomy" id="1894989"/>
    <lineage>
        <taxon>Bacteria</taxon>
        <taxon>Bacillati</taxon>
        <taxon>Bacillota</taxon>
        <taxon>Clostridia</taxon>
        <taxon>Thermoanaerobacterales</taxon>
        <taxon>Thermoanaerobacteraceae</taxon>
        <taxon>Thermodesulfitimonas</taxon>
    </lineage>
</organism>
<accession>A0A3N5BPC1</accession>
<dbReference type="EMBL" id="RKRE01000001">
    <property type="protein sequence ID" value="RPF49472.1"/>
    <property type="molecule type" value="Genomic_DNA"/>
</dbReference>
<reference evidence="1 2" key="1">
    <citation type="submission" date="2018-11" db="EMBL/GenBank/DDBJ databases">
        <title>Genomic Encyclopedia of Type Strains, Phase IV (KMG-IV): sequencing the most valuable type-strain genomes for metagenomic binning, comparative biology and taxonomic classification.</title>
        <authorList>
            <person name="Goeker M."/>
        </authorList>
    </citation>
    <scope>NUCLEOTIDE SEQUENCE [LARGE SCALE GENOMIC DNA]</scope>
    <source>
        <strain evidence="1 2">DSM 102936</strain>
    </source>
</reference>
<dbReference type="OrthoDB" id="510867at2"/>
<name>A0A3N5BPC1_9THEO</name>
<dbReference type="AlphaFoldDB" id="A0A3N5BPC1"/>
<evidence type="ECO:0000313" key="2">
    <source>
        <dbReference type="Proteomes" id="UP000282654"/>
    </source>
</evidence>
<proteinExistence type="predicted"/>
<dbReference type="Proteomes" id="UP000282654">
    <property type="component" value="Unassembled WGS sequence"/>
</dbReference>
<dbReference type="RefSeq" id="WP_123926971.1">
    <property type="nucleotide sequence ID" value="NZ_RKRE01000001.1"/>
</dbReference>
<gene>
    <name evidence="1" type="ORF">EDD75_0288</name>
</gene>